<dbReference type="KEGG" id="vg:65131962"/>
<keyword evidence="2" id="KW-1185">Reference proteome</keyword>
<name>A0A7M1RTM2_9CAUD</name>
<dbReference type="Proteomes" id="UP000594103">
    <property type="component" value="Segment"/>
</dbReference>
<protein>
    <submittedName>
        <fullName evidence="1">Uncharacterized protein</fullName>
    </submittedName>
</protein>
<dbReference type="GeneID" id="65131962"/>
<reference evidence="1 2" key="1">
    <citation type="submission" date="2020-07" db="EMBL/GenBank/DDBJ databases">
        <title>Taxonomic proposal: Crassvirales, a new order of highly abundant and diverse bacterial viruses.</title>
        <authorList>
            <person name="Shkoporov A.N."/>
            <person name="Stockdale S.R."/>
            <person name="Guerin E."/>
            <person name="Ross R.P."/>
            <person name="Hill C."/>
        </authorList>
    </citation>
    <scope>NUCLEOTIDE SEQUENCE [LARGE SCALE GENOMIC DNA]</scope>
</reference>
<evidence type="ECO:0000313" key="1">
    <source>
        <dbReference type="EMBL" id="QOR57797.1"/>
    </source>
</evidence>
<evidence type="ECO:0000313" key="2">
    <source>
        <dbReference type="Proteomes" id="UP000594103"/>
    </source>
</evidence>
<sequence length="134" mass="15135">MKSKGSIDTYNTIYPINFIVASNSIKLVDLQKLLQYSDKTELDDSILKGDATTTACFNKKTKKYCILVKCNITKDKSTSLSLLVDVAAHEAIHVCCDTYQYIESDIPVKYTLQEPFAYLCGYVTKCIFNTMCKK</sequence>
<organism evidence="1 2">
    <name type="scientific">uncultured phage cr272_1</name>
    <dbReference type="NCBI Taxonomy" id="2772094"/>
    <lineage>
        <taxon>Viruses</taxon>
        <taxon>Duplodnaviria</taxon>
        <taxon>Heunggongvirae</taxon>
        <taxon>Uroviricota</taxon>
        <taxon>Caudoviricetes</taxon>
        <taxon>Crassvirales</taxon>
        <taxon>Suoliviridae</taxon>
        <taxon>Oafivirinae</taxon>
        <taxon>Buhlduvirus</taxon>
        <taxon>Buhlduvirus porcinus</taxon>
    </lineage>
</organism>
<accession>A0A7M1RTM2</accession>
<dbReference type="RefSeq" id="YP_010113437.1">
    <property type="nucleotide sequence ID" value="NC_055903.1"/>
</dbReference>
<proteinExistence type="predicted"/>
<dbReference type="EMBL" id="MT774410">
    <property type="protein sequence ID" value="QOR57797.1"/>
    <property type="molecule type" value="Genomic_DNA"/>
</dbReference>